<proteinExistence type="predicted"/>
<dbReference type="Gene3D" id="2.50.20.10">
    <property type="entry name" value="Lipoprotein localisation LolA/LolB/LppX"/>
    <property type="match status" value="1"/>
</dbReference>
<accession>A0A5M9R9L3</accession>
<keyword evidence="4" id="KW-0653">Protein transport</keyword>
<dbReference type="InterPro" id="IPR033399">
    <property type="entry name" value="TP_0789-like"/>
</dbReference>
<keyword evidence="2" id="KW-0813">Transport</keyword>
<evidence type="ECO:0000313" key="7">
    <source>
        <dbReference type="EMBL" id="KAA8717243.1"/>
    </source>
</evidence>
<gene>
    <name evidence="7" type="ORF">F4V73_05105</name>
</gene>
<feature type="signal peptide" evidence="5">
    <location>
        <begin position="1"/>
        <end position="27"/>
    </location>
</feature>
<dbReference type="PIRSF" id="PIRSF028205">
    <property type="entry name" value="UCP028205"/>
    <property type="match status" value="1"/>
</dbReference>
<protein>
    <submittedName>
        <fullName evidence="7">Outer membrane lipoprotein-sorting protein</fullName>
    </submittedName>
</protein>
<evidence type="ECO:0000256" key="1">
    <source>
        <dbReference type="ARBA" id="ARBA00011245"/>
    </source>
</evidence>
<comment type="caution">
    <text evidence="7">The sequence shown here is derived from an EMBL/GenBank/DDBJ whole genome shotgun (WGS) entry which is preliminary data.</text>
</comment>
<dbReference type="SUPFAM" id="SSF89392">
    <property type="entry name" value="Prokaryotic lipoproteins and lipoprotein localization factors"/>
    <property type="match status" value="1"/>
</dbReference>
<keyword evidence="7" id="KW-0449">Lipoprotein</keyword>
<dbReference type="Proteomes" id="UP000322181">
    <property type="component" value="Unassembled WGS sequence"/>
</dbReference>
<comment type="subunit">
    <text evidence="1">Monomer.</text>
</comment>
<evidence type="ECO:0000256" key="5">
    <source>
        <dbReference type="SAM" id="SignalP"/>
    </source>
</evidence>
<evidence type="ECO:0000256" key="3">
    <source>
        <dbReference type="ARBA" id="ARBA00022729"/>
    </source>
</evidence>
<reference evidence="7 8" key="1">
    <citation type="submission" date="2019-09" db="EMBL/GenBank/DDBJ databases">
        <title>Draft genome sequence of various Type strains from the CCUG.</title>
        <authorList>
            <person name="Pineiro-Iglesias B."/>
            <person name="Tunovic T."/>
            <person name="Unosson C."/>
            <person name="Inganas E."/>
            <person name="Ohlen M."/>
            <person name="Cardew S."/>
            <person name="Jensie-Markopoulos S."/>
            <person name="Salva-Serra F."/>
            <person name="Jaen-Luchoro D."/>
            <person name="Karlsson R."/>
            <person name="Svensson-Stadler L."/>
            <person name="Chun J."/>
            <person name="Moore E."/>
        </authorList>
    </citation>
    <scope>NUCLEOTIDE SEQUENCE [LARGE SCALE GENOMIC DNA]</scope>
    <source>
        <strain evidence="7 8">CCUG 53682T</strain>
    </source>
</reference>
<dbReference type="GO" id="GO:0015031">
    <property type="term" value="P:protein transport"/>
    <property type="evidence" value="ECO:0007669"/>
    <property type="project" value="UniProtKB-KW"/>
</dbReference>
<dbReference type="InterPro" id="IPR011220">
    <property type="entry name" value="UCP028205"/>
</dbReference>
<sequence>MIFQTKWSAPLCLAFVFLFAGIRPALADINAQDILKRSDIVRNPQQPFTLVTTLISYKNGTQHEKSELRLYSRPDPHGGQYHSLLRFISPQRDVGKLTLKSGRDLWLYDPNSKASVPISPQQRLLGQASNGDVVTANWAADYSAAIIAEETIQDGYKQDRECYRLHLTATNPDAAYPSMELWVDKTNFKSLKAEFYAVNGSLLKTTFYRRYEEVLGGERPTEAVIIDGMNSQLVTVIRNQQFEWRDVPESWFQRDFLPHIRDD</sequence>
<feature type="domain" description="Uncharacterized protein TP-0789" evidence="6">
    <location>
        <begin position="81"/>
        <end position="257"/>
    </location>
</feature>
<dbReference type="RefSeq" id="WP_150384696.1">
    <property type="nucleotide sequence ID" value="NZ_BAAAFS010000001.1"/>
</dbReference>
<feature type="chain" id="PRO_5024434631" evidence="5">
    <location>
        <begin position="28"/>
        <end position="263"/>
    </location>
</feature>
<organism evidence="7 8">
    <name type="scientific">Morganella psychrotolerans</name>
    <dbReference type="NCBI Taxonomy" id="368603"/>
    <lineage>
        <taxon>Bacteria</taxon>
        <taxon>Pseudomonadati</taxon>
        <taxon>Pseudomonadota</taxon>
        <taxon>Gammaproteobacteria</taxon>
        <taxon>Enterobacterales</taxon>
        <taxon>Morganellaceae</taxon>
        <taxon>Morganella</taxon>
    </lineage>
</organism>
<dbReference type="InterPro" id="IPR029046">
    <property type="entry name" value="LolA/LolB/LppX"/>
</dbReference>
<evidence type="ECO:0000313" key="8">
    <source>
        <dbReference type="Proteomes" id="UP000322181"/>
    </source>
</evidence>
<keyword evidence="3 5" id="KW-0732">Signal</keyword>
<evidence type="ECO:0000256" key="2">
    <source>
        <dbReference type="ARBA" id="ARBA00022448"/>
    </source>
</evidence>
<evidence type="ECO:0000259" key="6">
    <source>
        <dbReference type="Pfam" id="PF17131"/>
    </source>
</evidence>
<name>A0A5M9R9L3_9GAMM</name>
<dbReference type="EMBL" id="VXKB01000001">
    <property type="protein sequence ID" value="KAA8717243.1"/>
    <property type="molecule type" value="Genomic_DNA"/>
</dbReference>
<dbReference type="Pfam" id="PF17131">
    <property type="entry name" value="LolA_like"/>
    <property type="match status" value="1"/>
</dbReference>
<dbReference type="CDD" id="cd16329">
    <property type="entry name" value="LolA_like"/>
    <property type="match status" value="1"/>
</dbReference>
<dbReference type="AlphaFoldDB" id="A0A5M9R9L3"/>
<evidence type="ECO:0000256" key="4">
    <source>
        <dbReference type="ARBA" id="ARBA00022927"/>
    </source>
</evidence>